<evidence type="ECO:0000256" key="4">
    <source>
        <dbReference type="ARBA" id="ARBA00022840"/>
    </source>
</evidence>
<proteinExistence type="inferred from homology"/>
<comment type="similarity">
    <text evidence="1">Belongs to the ATP-dependent AMP-binding enzyme family.</text>
</comment>
<dbReference type="InterPro" id="IPR025110">
    <property type="entry name" value="AMP-bd_C"/>
</dbReference>
<dbReference type="InterPro" id="IPR045851">
    <property type="entry name" value="AMP-bd_C_sf"/>
</dbReference>
<evidence type="ECO:0000259" key="7">
    <source>
        <dbReference type="Pfam" id="PF13193"/>
    </source>
</evidence>
<dbReference type="PANTHER" id="PTHR24096">
    <property type="entry name" value="LONG-CHAIN-FATTY-ACID--COA LIGASE"/>
    <property type="match status" value="1"/>
</dbReference>
<dbReference type="Pfam" id="PF13193">
    <property type="entry name" value="AMP-binding_C"/>
    <property type="match status" value="1"/>
</dbReference>
<dbReference type="Proteomes" id="UP000233837">
    <property type="component" value="Unassembled WGS sequence"/>
</dbReference>
<evidence type="ECO:0000256" key="2">
    <source>
        <dbReference type="ARBA" id="ARBA00012959"/>
    </source>
</evidence>
<dbReference type="Gene3D" id="3.30.300.30">
    <property type="match status" value="1"/>
</dbReference>
<gene>
    <name evidence="8" type="primary">4CLL9</name>
    <name evidence="8" type="ORF">MA16_Dca016991</name>
</gene>
<dbReference type="GO" id="GO:0005524">
    <property type="term" value="F:ATP binding"/>
    <property type="evidence" value="ECO:0007669"/>
    <property type="project" value="UniProtKB-KW"/>
</dbReference>
<dbReference type="InterPro" id="IPR020845">
    <property type="entry name" value="AMP-binding_CS"/>
</dbReference>
<reference evidence="8 9" key="2">
    <citation type="journal article" date="2017" name="Nature">
        <title>The Apostasia genome and the evolution of orchids.</title>
        <authorList>
            <person name="Zhang G.Q."/>
            <person name="Liu K.W."/>
            <person name="Li Z."/>
            <person name="Lohaus R."/>
            <person name="Hsiao Y.Y."/>
            <person name="Niu S.C."/>
            <person name="Wang J.Y."/>
            <person name="Lin Y.C."/>
            <person name="Xu Q."/>
            <person name="Chen L.J."/>
            <person name="Yoshida K."/>
            <person name="Fujiwara S."/>
            <person name="Wang Z.W."/>
            <person name="Zhang Y.Q."/>
            <person name="Mitsuda N."/>
            <person name="Wang M."/>
            <person name="Liu G.H."/>
            <person name="Pecoraro L."/>
            <person name="Huang H.X."/>
            <person name="Xiao X.J."/>
            <person name="Lin M."/>
            <person name="Wu X.Y."/>
            <person name="Wu W.L."/>
            <person name="Chen Y.Y."/>
            <person name="Chang S.B."/>
            <person name="Sakamoto S."/>
            <person name="Ohme-Takagi M."/>
            <person name="Yagi M."/>
            <person name="Zeng S.J."/>
            <person name="Shen C.Y."/>
            <person name="Yeh C.M."/>
            <person name="Luo Y.B."/>
            <person name="Tsai W.C."/>
            <person name="Van de Peer Y."/>
            <person name="Liu Z.J."/>
        </authorList>
    </citation>
    <scope>NUCLEOTIDE SEQUENCE [LARGE SCALE GENOMIC DNA]</scope>
    <source>
        <tissue evidence="8">The whole plant</tissue>
    </source>
</reference>
<name>A0A2I0XEV5_9ASPA</name>
<organism evidence="8 9">
    <name type="scientific">Dendrobium catenatum</name>
    <dbReference type="NCBI Taxonomy" id="906689"/>
    <lineage>
        <taxon>Eukaryota</taxon>
        <taxon>Viridiplantae</taxon>
        <taxon>Streptophyta</taxon>
        <taxon>Embryophyta</taxon>
        <taxon>Tracheophyta</taxon>
        <taxon>Spermatophyta</taxon>
        <taxon>Magnoliopsida</taxon>
        <taxon>Liliopsida</taxon>
        <taxon>Asparagales</taxon>
        <taxon>Orchidaceae</taxon>
        <taxon>Epidendroideae</taxon>
        <taxon>Malaxideae</taxon>
        <taxon>Dendrobiinae</taxon>
        <taxon>Dendrobium</taxon>
    </lineage>
</organism>
<dbReference type="GO" id="GO:0106290">
    <property type="term" value="F:trans-cinnamate-CoA ligase activity"/>
    <property type="evidence" value="ECO:0007669"/>
    <property type="project" value="UniProtKB-ARBA"/>
</dbReference>
<accession>A0A2I0XEV5</accession>
<dbReference type="EMBL" id="KZ501945">
    <property type="protein sequence ID" value="PKU86430.1"/>
    <property type="molecule type" value="Genomic_DNA"/>
</dbReference>
<evidence type="ECO:0000256" key="3">
    <source>
        <dbReference type="ARBA" id="ARBA00022598"/>
    </source>
</evidence>
<dbReference type="AlphaFoldDB" id="A0A2I0XEV5"/>
<feature type="domain" description="AMP-dependent synthetase/ligase" evidence="6">
    <location>
        <begin position="53"/>
        <end position="395"/>
    </location>
</feature>
<dbReference type="CDD" id="cd05904">
    <property type="entry name" value="4CL"/>
    <property type="match status" value="1"/>
</dbReference>
<dbReference type="SUPFAM" id="SSF56801">
    <property type="entry name" value="Acetyl-CoA synthetase-like"/>
    <property type="match status" value="1"/>
</dbReference>
<dbReference type="GO" id="GO:0009698">
    <property type="term" value="P:phenylpropanoid metabolic process"/>
    <property type="evidence" value="ECO:0007669"/>
    <property type="project" value="UniProtKB-ARBA"/>
</dbReference>
<comment type="catalytic activity">
    <reaction evidence="5">
        <text>(E)-4-coumarate + ATP + CoA = (E)-4-coumaroyl-CoA + AMP + diphosphate</text>
        <dbReference type="Rhea" id="RHEA:19641"/>
        <dbReference type="ChEBI" id="CHEBI:12876"/>
        <dbReference type="ChEBI" id="CHEBI:30616"/>
        <dbReference type="ChEBI" id="CHEBI:33019"/>
        <dbReference type="ChEBI" id="CHEBI:57287"/>
        <dbReference type="ChEBI" id="CHEBI:85008"/>
        <dbReference type="ChEBI" id="CHEBI:456215"/>
        <dbReference type="EC" id="6.2.1.12"/>
    </reaction>
    <physiologicalReaction direction="left-to-right" evidence="5">
        <dbReference type="Rhea" id="RHEA:19642"/>
    </physiologicalReaction>
</comment>
<evidence type="ECO:0000256" key="5">
    <source>
        <dbReference type="ARBA" id="ARBA00034252"/>
    </source>
</evidence>
<evidence type="ECO:0000313" key="9">
    <source>
        <dbReference type="Proteomes" id="UP000233837"/>
    </source>
</evidence>
<dbReference type="GO" id="GO:0016207">
    <property type="term" value="F:4-coumarate-CoA ligase activity"/>
    <property type="evidence" value="ECO:0007669"/>
    <property type="project" value="UniProtKB-EC"/>
</dbReference>
<evidence type="ECO:0000259" key="6">
    <source>
        <dbReference type="Pfam" id="PF00501"/>
    </source>
</evidence>
<dbReference type="InterPro" id="IPR042099">
    <property type="entry name" value="ANL_N_sf"/>
</dbReference>
<dbReference type="Gene3D" id="3.40.50.12780">
    <property type="entry name" value="N-terminal domain of ligase-like"/>
    <property type="match status" value="1"/>
</dbReference>
<keyword evidence="4" id="KW-0067">ATP-binding</keyword>
<feature type="domain" description="AMP-binding enzyme C-terminal" evidence="7">
    <location>
        <begin position="447"/>
        <end position="522"/>
    </location>
</feature>
<dbReference type="PANTHER" id="PTHR24096:SF251">
    <property type="entry name" value="4-COUMARATE--COA LIGASE-LIKE 9"/>
    <property type="match status" value="1"/>
</dbReference>
<dbReference type="FunFam" id="3.30.300.30:FF:000007">
    <property type="entry name" value="4-coumarate--CoA ligase 2"/>
    <property type="match status" value="1"/>
</dbReference>
<keyword evidence="4" id="KW-0547">Nucleotide-binding</keyword>
<dbReference type="PROSITE" id="PS00455">
    <property type="entry name" value="AMP_BINDING"/>
    <property type="match status" value="1"/>
</dbReference>
<evidence type="ECO:0000313" key="8">
    <source>
        <dbReference type="EMBL" id="PKU86430.1"/>
    </source>
</evidence>
<dbReference type="Pfam" id="PF00501">
    <property type="entry name" value="AMP-binding"/>
    <property type="match status" value="1"/>
</dbReference>
<keyword evidence="3 8" id="KW-0436">Ligase</keyword>
<reference evidence="8 9" key="1">
    <citation type="journal article" date="2016" name="Sci. Rep.">
        <title>The Dendrobium catenatum Lindl. genome sequence provides insights into polysaccharide synthase, floral development and adaptive evolution.</title>
        <authorList>
            <person name="Zhang G.Q."/>
            <person name="Xu Q."/>
            <person name="Bian C."/>
            <person name="Tsai W.C."/>
            <person name="Yeh C.M."/>
            <person name="Liu K.W."/>
            <person name="Yoshida K."/>
            <person name="Zhang L.S."/>
            <person name="Chang S.B."/>
            <person name="Chen F."/>
            <person name="Shi Y."/>
            <person name="Su Y.Y."/>
            <person name="Zhang Y.Q."/>
            <person name="Chen L.J."/>
            <person name="Yin Y."/>
            <person name="Lin M."/>
            <person name="Huang H."/>
            <person name="Deng H."/>
            <person name="Wang Z.W."/>
            <person name="Zhu S.L."/>
            <person name="Zhao X."/>
            <person name="Deng C."/>
            <person name="Niu S.C."/>
            <person name="Huang J."/>
            <person name="Wang M."/>
            <person name="Liu G.H."/>
            <person name="Yang H.J."/>
            <person name="Xiao X.J."/>
            <person name="Hsiao Y.Y."/>
            <person name="Wu W.L."/>
            <person name="Chen Y.Y."/>
            <person name="Mitsuda N."/>
            <person name="Ohme-Takagi M."/>
            <person name="Luo Y.B."/>
            <person name="Van de Peer Y."/>
            <person name="Liu Z.J."/>
        </authorList>
    </citation>
    <scope>NUCLEOTIDE SEQUENCE [LARGE SCALE GENOMIC DNA]</scope>
    <source>
        <tissue evidence="8">The whole plant</tissue>
    </source>
</reference>
<evidence type="ECO:0000256" key="1">
    <source>
        <dbReference type="ARBA" id="ARBA00006432"/>
    </source>
</evidence>
<dbReference type="EC" id="6.2.1.12" evidence="2"/>
<keyword evidence="9" id="KW-1185">Reference proteome</keyword>
<protein>
    <recommendedName>
        <fullName evidence="2">4-coumarate--CoA ligase</fullName>
        <ecNumber evidence="2">6.2.1.12</ecNumber>
    </recommendedName>
</protein>
<dbReference type="STRING" id="906689.A0A2I0XEV5"/>
<sequence length="540" mass="58549">MATAPSPEIDPRSGYCIATKTFHSLCPGVTLPCESLPLSVASFAISLLPIPLPTNPAFIDSDSGSSLTYPEFLSQVRALASSLLSHLRLSPGDAAVILSPARLEIPVLYFALLSIGAVPCPSNPLSTRSELSRQVHLIRPKIAFAISAAAPNLPDSLLTVFIDSPRFQSLLHSSNFPLPPLPEVRQSDTSAILYSSGTTGRVKGVVLTHRNFIALLAVLHSRILERETPAVGLFTVPVFHVFGFFMLLRTAALGQTAVLMERFDFSAMLRAVEKYRVNYMPVSPPLLVAMLKSDEASRSDLSSLESLACGGAPLGREVSERFRARFPAIQIFQGYGLTESTGGVTSPEETDILGSVGRISPNIEARIVSLDSGEALPPGHRGELWLRGPTVMKGYIGDDEATSSMLTSEGWLKTGDLCYFNEDGFLFIVGRLKELIKYKAYQVPPAELEHILHSHPEIADAAVIPYPDEEAGEIPMAFIVRQPGSTLSSVAVMDFVVKQVAPYKKIRRVEFIDAIPKSTAGKILRRELVQRAGCTPKSKL</sequence>
<dbReference type="InterPro" id="IPR000873">
    <property type="entry name" value="AMP-dep_synth/lig_dom"/>
</dbReference>